<dbReference type="AlphaFoldDB" id="A0A4P9YUL8"/>
<evidence type="ECO:0000256" key="6">
    <source>
        <dbReference type="PROSITE-ProRule" id="PRU00339"/>
    </source>
</evidence>
<dbReference type="GO" id="GO:0045862">
    <property type="term" value="P:positive regulation of proteolysis"/>
    <property type="evidence" value="ECO:0007669"/>
    <property type="project" value="TreeGrafter"/>
</dbReference>
<keyword evidence="10" id="KW-1185">Reference proteome</keyword>
<dbReference type="EC" id="2.3.2.27" evidence="2"/>
<feature type="repeat" description="TPR" evidence="6">
    <location>
        <begin position="14"/>
        <end position="47"/>
    </location>
</feature>
<dbReference type="GO" id="GO:0071218">
    <property type="term" value="P:cellular response to misfolded protein"/>
    <property type="evidence" value="ECO:0007669"/>
    <property type="project" value="TreeGrafter"/>
</dbReference>
<dbReference type="InterPro" id="IPR011990">
    <property type="entry name" value="TPR-like_helical_dom_sf"/>
</dbReference>
<organism evidence="8 10">
    <name type="scientific">Syncephalis pseudoplumigaleata</name>
    <dbReference type="NCBI Taxonomy" id="1712513"/>
    <lineage>
        <taxon>Eukaryota</taxon>
        <taxon>Fungi</taxon>
        <taxon>Fungi incertae sedis</taxon>
        <taxon>Zoopagomycota</taxon>
        <taxon>Zoopagomycotina</taxon>
        <taxon>Zoopagomycetes</taxon>
        <taxon>Zoopagales</taxon>
        <taxon>Piptocephalidaceae</taxon>
        <taxon>Syncephalis</taxon>
    </lineage>
</organism>
<comment type="catalytic activity">
    <reaction evidence="1">
        <text>S-ubiquitinyl-[E2 ubiquitin-conjugating enzyme]-L-cysteine + [acceptor protein]-L-lysine = [E2 ubiquitin-conjugating enzyme]-L-cysteine + N(6)-ubiquitinyl-[acceptor protein]-L-lysine.</text>
        <dbReference type="EC" id="2.3.2.27"/>
    </reaction>
</comment>
<keyword evidence="4" id="KW-0677">Repeat</keyword>
<dbReference type="GO" id="GO:0051087">
    <property type="term" value="F:protein-folding chaperone binding"/>
    <property type="evidence" value="ECO:0007669"/>
    <property type="project" value="TreeGrafter"/>
</dbReference>
<evidence type="ECO:0000256" key="7">
    <source>
        <dbReference type="SAM" id="MobiDB-lite"/>
    </source>
</evidence>
<evidence type="ECO:0000313" key="8">
    <source>
        <dbReference type="EMBL" id="RKP23676.1"/>
    </source>
</evidence>
<keyword evidence="3" id="KW-0808">Transferase</keyword>
<name>A0A4P9YUL8_9FUNG</name>
<dbReference type="GO" id="GO:0061630">
    <property type="term" value="F:ubiquitin protein ligase activity"/>
    <property type="evidence" value="ECO:0007669"/>
    <property type="project" value="UniProtKB-EC"/>
</dbReference>
<evidence type="ECO:0000256" key="4">
    <source>
        <dbReference type="ARBA" id="ARBA00022737"/>
    </source>
</evidence>
<dbReference type="GO" id="GO:0043161">
    <property type="term" value="P:proteasome-mediated ubiquitin-dependent protein catabolic process"/>
    <property type="evidence" value="ECO:0007669"/>
    <property type="project" value="TreeGrafter"/>
</dbReference>
<feature type="region of interest" description="Disordered" evidence="7">
    <location>
        <begin position="1"/>
        <end position="23"/>
    </location>
</feature>
<evidence type="ECO:0000256" key="2">
    <source>
        <dbReference type="ARBA" id="ARBA00012483"/>
    </source>
</evidence>
<dbReference type="PANTHER" id="PTHR46803:SF2">
    <property type="entry name" value="E3 UBIQUITIN-PROTEIN LIGASE CHIP"/>
    <property type="match status" value="1"/>
</dbReference>
<sequence length="83" mass="9470">MTSSAGAADAHNQADSHKRRGNELYTAQRYEDAIREYSTAIIQNPRVIAYYTNRALCYQKLEAYAAMEQDCRRAIEIDQHSGK</sequence>
<reference evidence="8" key="2">
    <citation type="submission" date="2018-07" db="EMBL/GenBank/DDBJ databases">
        <title>Leveraging single-cell genomics to expand the Fungal Tree of Life.</title>
        <authorList>
            <consortium name="DOE Joint Genome Institute"/>
            <person name="Ahrendt S.R."/>
            <person name="Quandt C.A."/>
            <person name="Ciobanu D."/>
            <person name="Clum A."/>
            <person name="Salamov A."/>
            <person name="Andreopoulos B."/>
            <person name="Cheng J.-F."/>
            <person name="Woyke T."/>
            <person name="Pelin A."/>
            <person name="Henrissat B."/>
            <person name="Reynolds N."/>
            <person name="Benny G.L."/>
            <person name="Smith M.E."/>
            <person name="James T.Y."/>
            <person name="Grigoriev I.V."/>
        </authorList>
    </citation>
    <scope>NUCLEOTIDE SEQUENCE</scope>
    <source>
        <strain evidence="8">Benny S71-1</strain>
    </source>
</reference>
<dbReference type="GO" id="GO:0000209">
    <property type="term" value="P:protein polyubiquitination"/>
    <property type="evidence" value="ECO:0007669"/>
    <property type="project" value="TreeGrafter"/>
</dbReference>
<dbReference type="EMBL" id="KZ990632">
    <property type="protein sequence ID" value="RKP23857.1"/>
    <property type="molecule type" value="Genomic_DNA"/>
</dbReference>
<protein>
    <recommendedName>
        <fullName evidence="2">RING-type E3 ubiquitin transferase</fullName>
        <ecNumber evidence="2">2.3.2.27</ecNumber>
    </recommendedName>
</protein>
<evidence type="ECO:0000313" key="10">
    <source>
        <dbReference type="Proteomes" id="UP000278143"/>
    </source>
</evidence>
<evidence type="ECO:0000256" key="1">
    <source>
        <dbReference type="ARBA" id="ARBA00000900"/>
    </source>
</evidence>
<dbReference type="Gene3D" id="1.25.40.10">
    <property type="entry name" value="Tetratricopeptide repeat domain"/>
    <property type="match status" value="1"/>
</dbReference>
<accession>A0A4P9YUL8</accession>
<keyword evidence="6" id="KW-0802">TPR repeat</keyword>
<dbReference type="OrthoDB" id="629492at2759"/>
<evidence type="ECO:0000256" key="5">
    <source>
        <dbReference type="ARBA" id="ARBA00022786"/>
    </source>
</evidence>
<evidence type="ECO:0000256" key="3">
    <source>
        <dbReference type="ARBA" id="ARBA00022679"/>
    </source>
</evidence>
<reference evidence="10" key="1">
    <citation type="journal article" date="2018" name="Nat. Microbiol.">
        <title>Leveraging single-cell genomics to expand the fungal tree of life.</title>
        <authorList>
            <person name="Ahrendt S.R."/>
            <person name="Quandt C.A."/>
            <person name="Ciobanu D."/>
            <person name="Clum A."/>
            <person name="Salamov A."/>
            <person name="Andreopoulos B."/>
            <person name="Cheng J.F."/>
            <person name="Woyke T."/>
            <person name="Pelin A."/>
            <person name="Henrissat B."/>
            <person name="Reynolds N.K."/>
            <person name="Benny G.L."/>
            <person name="Smith M.E."/>
            <person name="James T.Y."/>
            <person name="Grigoriev I.V."/>
        </authorList>
    </citation>
    <scope>NUCLEOTIDE SEQUENCE [LARGE SCALE GENOMIC DNA]</scope>
    <source>
        <strain evidence="10">Benny S71-1</strain>
    </source>
</reference>
<gene>
    <name evidence="9" type="ORF">SYNPS1DRAFT_17994</name>
    <name evidence="8" type="ORF">SYNPS1DRAFT_18232</name>
</gene>
<dbReference type="GO" id="GO:0005737">
    <property type="term" value="C:cytoplasm"/>
    <property type="evidence" value="ECO:0007669"/>
    <property type="project" value="TreeGrafter"/>
</dbReference>
<dbReference type="SUPFAM" id="SSF48452">
    <property type="entry name" value="TPR-like"/>
    <property type="match status" value="1"/>
</dbReference>
<dbReference type="SMART" id="SM00028">
    <property type="entry name" value="TPR"/>
    <property type="match status" value="2"/>
</dbReference>
<dbReference type="PANTHER" id="PTHR46803">
    <property type="entry name" value="E3 UBIQUITIN-PROTEIN LIGASE CHIP"/>
    <property type="match status" value="1"/>
</dbReference>
<dbReference type="InterPro" id="IPR019734">
    <property type="entry name" value="TPR_rpt"/>
</dbReference>
<keyword evidence="5" id="KW-0833">Ubl conjugation pathway</keyword>
<proteinExistence type="predicted"/>
<evidence type="ECO:0000313" key="9">
    <source>
        <dbReference type="EMBL" id="RKP23857.1"/>
    </source>
</evidence>
<dbReference type="GO" id="GO:0006515">
    <property type="term" value="P:protein quality control for misfolded or incompletely synthesized proteins"/>
    <property type="evidence" value="ECO:0007669"/>
    <property type="project" value="TreeGrafter"/>
</dbReference>
<dbReference type="PROSITE" id="PS50005">
    <property type="entry name" value="TPR"/>
    <property type="match status" value="1"/>
</dbReference>
<dbReference type="Proteomes" id="UP000278143">
    <property type="component" value="Unassembled WGS sequence"/>
</dbReference>
<dbReference type="EMBL" id="KZ990774">
    <property type="protein sequence ID" value="RKP23676.1"/>
    <property type="molecule type" value="Genomic_DNA"/>
</dbReference>